<dbReference type="STRING" id="587636.SAMN05216199_4072"/>
<organism evidence="7 8">
    <name type="scientific">Pedococcus cremeus</name>
    <dbReference type="NCBI Taxonomy" id="587636"/>
    <lineage>
        <taxon>Bacteria</taxon>
        <taxon>Bacillati</taxon>
        <taxon>Actinomycetota</taxon>
        <taxon>Actinomycetes</taxon>
        <taxon>Micrococcales</taxon>
        <taxon>Intrasporangiaceae</taxon>
        <taxon>Pedococcus</taxon>
    </lineage>
</organism>
<proteinExistence type="inferred from homology"/>
<dbReference type="Proteomes" id="UP000199019">
    <property type="component" value="Unassembled WGS sequence"/>
</dbReference>
<evidence type="ECO:0000256" key="3">
    <source>
        <dbReference type="ARBA" id="ARBA00022679"/>
    </source>
</evidence>
<dbReference type="InterPro" id="IPR016181">
    <property type="entry name" value="Acyl_CoA_acyltransferase"/>
</dbReference>
<dbReference type="Pfam" id="PF00583">
    <property type="entry name" value="Acetyltransf_1"/>
    <property type="match status" value="1"/>
</dbReference>
<evidence type="ECO:0000256" key="1">
    <source>
        <dbReference type="ARBA" id="ARBA00005395"/>
    </source>
</evidence>
<keyword evidence="4" id="KW-0012">Acyltransferase</keyword>
<comment type="catalytic activity">
    <reaction evidence="5">
        <text>N-terminal L-alanyl-[ribosomal protein bS18] + acetyl-CoA = N-terminal N(alpha)-acetyl-L-alanyl-[ribosomal protein bS18] + CoA + H(+)</text>
        <dbReference type="Rhea" id="RHEA:43756"/>
        <dbReference type="Rhea" id="RHEA-COMP:10676"/>
        <dbReference type="Rhea" id="RHEA-COMP:10677"/>
        <dbReference type="ChEBI" id="CHEBI:15378"/>
        <dbReference type="ChEBI" id="CHEBI:57287"/>
        <dbReference type="ChEBI" id="CHEBI:57288"/>
        <dbReference type="ChEBI" id="CHEBI:64718"/>
        <dbReference type="ChEBI" id="CHEBI:83683"/>
        <dbReference type="EC" id="2.3.1.266"/>
    </reaction>
</comment>
<comment type="similarity">
    <text evidence="1 5">Belongs to the acetyltransferase family. RimI subfamily.</text>
</comment>
<evidence type="ECO:0000313" key="8">
    <source>
        <dbReference type="Proteomes" id="UP000199019"/>
    </source>
</evidence>
<dbReference type="RefSeq" id="WP_245735932.1">
    <property type="nucleotide sequence ID" value="NZ_FOHB01000009.1"/>
</dbReference>
<dbReference type="InterPro" id="IPR000182">
    <property type="entry name" value="GNAT_dom"/>
</dbReference>
<dbReference type="NCBIfam" id="TIGR01575">
    <property type="entry name" value="rimI"/>
    <property type="match status" value="1"/>
</dbReference>
<dbReference type="SUPFAM" id="SSF55729">
    <property type="entry name" value="Acyl-CoA N-acyltransferases (Nat)"/>
    <property type="match status" value="1"/>
</dbReference>
<comment type="subcellular location">
    <subcellularLocation>
        <location evidence="5">Cytoplasm</location>
    </subcellularLocation>
</comment>
<keyword evidence="2 5" id="KW-0963">Cytoplasm</keyword>
<dbReference type="PROSITE" id="PS51186">
    <property type="entry name" value="GNAT"/>
    <property type="match status" value="1"/>
</dbReference>
<protein>
    <recommendedName>
        <fullName evidence="5">[Ribosomal protein bS18]-alanine N-acetyltransferase</fullName>
        <ecNumber evidence="5">2.3.1.266</ecNumber>
    </recommendedName>
</protein>
<dbReference type="PANTHER" id="PTHR43420">
    <property type="entry name" value="ACETYLTRANSFERASE"/>
    <property type="match status" value="1"/>
</dbReference>
<dbReference type="AlphaFoldDB" id="A0A1H9XMI8"/>
<evidence type="ECO:0000256" key="2">
    <source>
        <dbReference type="ARBA" id="ARBA00022490"/>
    </source>
</evidence>
<accession>A0A1H9XMI8</accession>
<name>A0A1H9XMI8_9MICO</name>
<sequence length="151" mass="17415">MVLRELRWTDIDELAALERELFPHDAWTEPTWWAELAGRPRRDYVVEEDPDGIAAYAGLDVGSEVADVMTIAVAPRAQGRGLGRTLLQELVDRARRRGAEYLMLEVRDDNVPARRLYERAGFEHLTTRRRYYQPGDVDAHILRLTLKEDLA</sequence>
<dbReference type="GO" id="GO:0005737">
    <property type="term" value="C:cytoplasm"/>
    <property type="evidence" value="ECO:0007669"/>
    <property type="project" value="UniProtKB-SubCell"/>
</dbReference>
<dbReference type="PANTHER" id="PTHR43420:SF44">
    <property type="entry name" value="ACETYLTRANSFERASE YPEA"/>
    <property type="match status" value="1"/>
</dbReference>
<evidence type="ECO:0000256" key="5">
    <source>
        <dbReference type="RuleBase" id="RU363094"/>
    </source>
</evidence>
<evidence type="ECO:0000313" key="7">
    <source>
        <dbReference type="EMBL" id="SES47405.1"/>
    </source>
</evidence>
<gene>
    <name evidence="7" type="ORF">SAMN05216199_4072</name>
</gene>
<dbReference type="Gene3D" id="3.40.630.30">
    <property type="match status" value="1"/>
</dbReference>
<dbReference type="GO" id="GO:0008999">
    <property type="term" value="F:protein-N-terminal-alanine acetyltransferase activity"/>
    <property type="evidence" value="ECO:0007669"/>
    <property type="project" value="UniProtKB-EC"/>
</dbReference>
<dbReference type="InterPro" id="IPR050680">
    <property type="entry name" value="YpeA/RimI_acetyltransf"/>
</dbReference>
<evidence type="ECO:0000259" key="6">
    <source>
        <dbReference type="PROSITE" id="PS51186"/>
    </source>
</evidence>
<reference evidence="8" key="1">
    <citation type="submission" date="2016-10" db="EMBL/GenBank/DDBJ databases">
        <authorList>
            <person name="Varghese N."/>
            <person name="Submissions S."/>
        </authorList>
    </citation>
    <scope>NUCLEOTIDE SEQUENCE [LARGE SCALE GENOMIC DNA]</scope>
    <source>
        <strain evidence="8">CGMCC 1.6963</strain>
    </source>
</reference>
<dbReference type="EMBL" id="FOHB01000009">
    <property type="protein sequence ID" value="SES47405.1"/>
    <property type="molecule type" value="Genomic_DNA"/>
</dbReference>
<keyword evidence="3 7" id="KW-0808">Transferase</keyword>
<feature type="domain" description="N-acetyltransferase" evidence="6">
    <location>
        <begin position="1"/>
        <end position="147"/>
    </location>
</feature>
<dbReference type="CDD" id="cd04301">
    <property type="entry name" value="NAT_SF"/>
    <property type="match status" value="1"/>
</dbReference>
<dbReference type="InterPro" id="IPR006464">
    <property type="entry name" value="AcTrfase_RimI/Ard1"/>
</dbReference>
<keyword evidence="8" id="KW-1185">Reference proteome</keyword>
<evidence type="ECO:0000256" key="4">
    <source>
        <dbReference type="ARBA" id="ARBA00023315"/>
    </source>
</evidence>
<comment type="function">
    <text evidence="5">Acetylates the N-terminal alanine of ribosomal protein bS18.</text>
</comment>
<dbReference type="EC" id="2.3.1.266" evidence="5"/>